<dbReference type="EMBL" id="JACOPE010000001">
    <property type="protein sequence ID" value="MBC5684162.1"/>
    <property type="molecule type" value="Genomic_DNA"/>
</dbReference>
<proteinExistence type="predicted"/>
<dbReference type="Gene3D" id="1.10.3210.10">
    <property type="entry name" value="Hypothetical protein af1432"/>
    <property type="match status" value="1"/>
</dbReference>
<feature type="domain" description="HD/PDEase" evidence="1">
    <location>
        <begin position="21"/>
        <end position="128"/>
    </location>
</feature>
<evidence type="ECO:0000313" key="2">
    <source>
        <dbReference type="EMBL" id="MBC5684162.1"/>
    </source>
</evidence>
<dbReference type="RefSeq" id="WP_022075412.1">
    <property type="nucleotide sequence ID" value="NZ_JACOPE010000001.1"/>
</dbReference>
<evidence type="ECO:0000313" key="3">
    <source>
        <dbReference type="Proteomes" id="UP000631576"/>
    </source>
</evidence>
<dbReference type="SUPFAM" id="SSF109604">
    <property type="entry name" value="HD-domain/PDEase-like"/>
    <property type="match status" value="1"/>
</dbReference>
<accession>A0ABR7G9Q8</accession>
<dbReference type="InterPro" id="IPR052194">
    <property type="entry name" value="MESH1"/>
</dbReference>
<comment type="caution">
    <text evidence="2">The sequence shown here is derived from an EMBL/GenBank/DDBJ whole genome shotgun (WGS) entry which is preliminary data.</text>
</comment>
<organism evidence="2 3">
    <name type="scientific">Ruminococcus hominis</name>
    <dbReference type="NCBI Taxonomy" id="2763065"/>
    <lineage>
        <taxon>Bacteria</taxon>
        <taxon>Bacillati</taxon>
        <taxon>Bacillota</taxon>
        <taxon>Clostridia</taxon>
        <taxon>Eubacteriales</taxon>
        <taxon>Oscillospiraceae</taxon>
        <taxon>Ruminococcus</taxon>
    </lineage>
</organism>
<evidence type="ECO:0000259" key="1">
    <source>
        <dbReference type="SMART" id="SM00471"/>
    </source>
</evidence>
<protein>
    <submittedName>
        <fullName evidence="2">HD domain-containing protein</fullName>
    </submittedName>
</protein>
<dbReference type="Proteomes" id="UP000631576">
    <property type="component" value="Unassembled WGS sequence"/>
</dbReference>
<dbReference type="PANTHER" id="PTHR46246:SF1">
    <property type="entry name" value="GUANOSINE-3',5'-BIS(DIPHOSPHATE) 3'-PYROPHOSPHOHYDROLASE MESH1"/>
    <property type="match status" value="1"/>
</dbReference>
<reference evidence="2 3" key="1">
    <citation type="submission" date="2020-08" db="EMBL/GenBank/DDBJ databases">
        <title>Genome public.</title>
        <authorList>
            <person name="Liu C."/>
            <person name="Sun Q."/>
        </authorList>
    </citation>
    <scope>NUCLEOTIDE SEQUENCE [LARGE SCALE GENOMIC DNA]</scope>
    <source>
        <strain evidence="2 3">NSJ-13</strain>
    </source>
</reference>
<keyword evidence="3" id="KW-1185">Reference proteome</keyword>
<dbReference type="InterPro" id="IPR003607">
    <property type="entry name" value="HD/PDEase_dom"/>
</dbReference>
<dbReference type="Pfam" id="PF13328">
    <property type="entry name" value="HD_4"/>
    <property type="match status" value="1"/>
</dbReference>
<dbReference type="SMART" id="SM00471">
    <property type="entry name" value="HDc"/>
    <property type="match status" value="1"/>
</dbReference>
<dbReference type="PANTHER" id="PTHR46246">
    <property type="entry name" value="GUANOSINE-3',5'-BIS(DIPHOSPHATE) 3'-PYROPHOSPHOHYDROLASE MESH1"/>
    <property type="match status" value="1"/>
</dbReference>
<sequence length="189" mass="21981">MLDEAILFATKAHEGQFRKGTKKPYIVHPLEVKDIVMTMTEDEEIICAAVLHDTIEDCKDVSEKTICTQFGERVAKLVVGESEDKTRTWVERKSATIEHLKNASEELQMIGLADKLSNLRDINRDYPIFGEELWLRFRMKNKDAMGWYYKNIRDVLRPGFEGQEAYAEYSQLVDKIFGKEPADESWREQ</sequence>
<gene>
    <name evidence="2" type="ORF">H8S40_11430</name>
</gene>
<name>A0ABR7G9Q8_9FIRM</name>